<proteinExistence type="predicted"/>
<reference evidence="2" key="1">
    <citation type="submission" date="2017-02" db="EMBL/GenBank/DDBJ databases">
        <authorList>
            <person name="Varghese N."/>
            <person name="Submissions S."/>
        </authorList>
    </citation>
    <scope>NUCLEOTIDE SEQUENCE [LARGE SCALE GENOMIC DNA]</scope>
    <source>
        <strain evidence="2">DSM 22270</strain>
    </source>
</reference>
<dbReference type="AlphaFoldDB" id="A0A1T5FFT0"/>
<evidence type="ECO:0000313" key="2">
    <source>
        <dbReference type="Proteomes" id="UP000190897"/>
    </source>
</evidence>
<evidence type="ECO:0000313" key="1">
    <source>
        <dbReference type="EMBL" id="SKB95064.1"/>
    </source>
</evidence>
<dbReference type="EMBL" id="FUZA01000003">
    <property type="protein sequence ID" value="SKB95064.1"/>
    <property type="molecule type" value="Genomic_DNA"/>
</dbReference>
<name>A0A1T5FFT0_9BACT</name>
<dbReference type="STRING" id="651661.SAMN05660293_03160"/>
<gene>
    <name evidence="1" type="ORF">SAMN05660293_03160</name>
</gene>
<protein>
    <recommendedName>
        <fullName evidence="3">Glycosyl transferase</fullName>
    </recommendedName>
</protein>
<sequence length="316" mass="36343">MNIIYTVCNRINLGHALALADSVLLHQPNHTFYLCWVDNTPLHVPSHIKILTIEQAAIPAWKSMEAQYYNFELLAACRPWFALALLRQHIDCENLIFLAPSVLLVKPFEDVINASSYIHLTPNIKKPLAPSKILDDKRILNIGMFHSGSWMLKRGDNTLKMLNWWAERTVDRAEFDLCNGKNMDQLWLNYTLVWIPETTQISHPGWHYGLHSILNNDLQMRNGDYHIEGKPLISLDFAGLDFFDPVWSNHIALMPANNAFHALFNSYKKTLDKYKKLLPADPVPGYGKQAKIRENRILRNNIAAKLKSITAFIDQF</sequence>
<dbReference type="RefSeq" id="WP_082215673.1">
    <property type="nucleotide sequence ID" value="NZ_FUZA01000003.1"/>
</dbReference>
<dbReference type="Proteomes" id="UP000190897">
    <property type="component" value="Unassembled WGS sequence"/>
</dbReference>
<keyword evidence="2" id="KW-1185">Reference proteome</keyword>
<evidence type="ECO:0008006" key="3">
    <source>
        <dbReference type="Google" id="ProtNLM"/>
    </source>
</evidence>
<organism evidence="1 2">
    <name type="scientific">Dyadobacter psychrophilus</name>
    <dbReference type="NCBI Taxonomy" id="651661"/>
    <lineage>
        <taxon>Bacteria</taxon>
        <taxon>Pseudomonadati</taxon>
        <taxon>Bacteroidota</taxon>
        <taxon>Cytophagia</taxon>
        <taxon>Cytophagales</taxon>
        <taxon>Spirosomataceae</taxon>
        <taxon>Dyadobacter</taxon>
    </lineage>
</organism>
<dbReference type="OrthoDB" id="186344at2"/>
<accession>A0A1T5FFT0</accession>